<evidence type="ECO:0000313" key="3">
    <source>
        <dbReference type="EMBL" id="SUN58813.1"/>
    </source>
</evidence>
<dbReference type="AlphaFoldDB" id="A0A380JZH4"/>
<dbReference type="GO" id="GO:0007165">
    <property type="term" value="P:signal transduction"/>
    <property type="evidence" value="ECO:0007669"/>
    <property type="project" value="InterPro"/>
</dbReference>
<dbReference type="Gene3D" id="3.40.50.10140">
    <property type="entry name" value="Toll/interleukin-1 receptor homology (TIR) domain"/>
    <property type="match status" value="1"/>
</dbReference>
<accession>A0A380JZH4</accession>
<protein>
    <submittedName>
        <fullName evidence="2">SEFIR domain-containing protein</fullName>
    </submittedName>
</protein>
<dbReference type="SUPFAM" id="SSF52200">
    <property type="entry name" value="Toll/Interleukin receptor TIR domain"/>
    <property type="match status" value="1"/>
</dbReference>
<dbReference type="InterPro" id="IPR035897">
    <property type="entry name" value="Toll_tir_struct_dom_sf"/>
</dbReference>
<name>A0A380JZH4_9STRE</name>
<gene>
    <name evidence="2" type="ORF">NCTC13767_00096</name>
    <name evidence="3" type="ORF">NCTC13767_00770</name>
</gene>
<proteinExistence type="predicted"/>
<dbReference type="EMBL" id="UHFM01000004">
    <property type="protein sequence ID" value="SUN57653.1"/>
    <property type="molecule type" value="Genomic_DNA"/>
</dbReference>
<dbReference type="SMR" id="A0A380JZH4"/>
<sequence>MKKKIFISYAWEENSEKDKKVKMFTQWLAVYLKKWDFEVLLDVYENHPGTKLDSFMLEGVNTSRFVLCICTETYTKKMTKIGTGVNTEFTLLQENADSKFIIPIIEKGKFVNLPSFFRGKFVSELNFSEPYSQDNRNNIFELISTLRDEALSVKGVEPKKRIENYYNNVEKFKLLADTIDLMNFECQPEGIVSFQYLLNEGDFEIGLPPMNFTTHWSTSGVQNIHSYNKVQKTFRIHNFTLFEKVRKTSDIPVDDLFHFKWSTTLEIGDGIVWVNKNNFVAIGKILNIDMNSKDEVKSKVTLQYRILNPINITDDFIQSKNN</sequence>
<dbReference type="Pfam" id="PF13676">
    <property type="entry name" value="TIR_2"/>
    <property type="match status" value="1"/>
</dbReference>
<dbReference type="Proteomes" id="UP000254510">
    <property type="component" value="Unassembled WGS sequence"/>
</dbReference>
<feature type="domain" description="SEFIR" evidence="1">
    <location>
        <begin position="2"/>
        <end position="134"/>
    </location>
</feature>
<dbReference type="EMBL" id="UHFM01000006">
    <property type="protein sequence ID" value="SUN58813.1"/>
    <property type="molecule type" value="Genomic_DNA"/>
</dbReference>
<evidence type="ECO:0000259" key="1">
    <source>
        <dbReference type="PROSITE" id="PS51534"/>
    </source>
</evidence>
<evidence type="ECO:0000313" key="2">
    <source>
        <dbReference type="EMBL" id="SUN57653.1"/>
    </source>
</evidence>
<dbReference type="InterPro" id="IPR000157">
    <property type="entry name" value="TIR_dom"/>
</dbReference>
<reference evidence="2 4" key="1">
    <citation type="submission" date="2018-06" db="EMBL/GenBank/DDBJ databases">
        <authorList>
            <consortium name="Pathogen Informatics"/>
            <person name="Doyle S."/>
        </authorList>
    </citation>
    <scope>NUCLEOTIDE SEQUENCE [LARGE SCALE GENOMIC DNA]</scope>
    <source>
        <strain evidence="2 4">NCTC13767</strain>
    </source>
</reference>
<dbReference type="PROSITE" id="PS51534">
    <property type="entry name" value="SEFIR"/>
    <property type="match status" value="1"/>
</dbReference>
<evidence type="ECO:0000313" key="4">
    <source>
        <dbReference type="Proteomes" id="UP000254510"/>
    </source>
</evidence>
<dbReference type="InterPro" id="IPR013568">
    <property type="entry name" value="SEFIR_dom"/>
</dbReference>
<organism evidence="2 4">
    <name type="scientific">Streptococcus gallolyticus</name>
    <dbReference type="NCBI Taxonomy" id="315405"/>
    <lineage>
        <taxon>Bacteria</taxon>
        <taxon>Bacillati</taxon>
        <taxon>Bacillota</taxon>
        <taxon>Bacilli</taxon>
        <taxon>Lactobacillales</taxon>
        <taxon>Streptococcaceae</taxon>
        <taxon>Streptococcus</taxon>
    </lineage>
</organism>